<name>A0A4R7BYI3_9HYPH</name>
<dbReference type="PANTHER" id="PTHR43270:SF12">
    <property type="entry name" value="SUCCINYL-DIAMINOPIMELATE DESUCCINYLASE"/>
    <property type="match status" value="1"/>
</dbReference>
<reference evidence="5 6" key="1">
    <citation type="submission" date="2019-03" db="EMBL/GenBank/DDBJ databases">
        <title>Genomic Encyclopedia of Type Strains, Phase IV (KMG-IV): sequencing the most valuable type-strain genomes for metagenomic binning, comparative biology and taxonomic classification.</title>
        <authorList>
            <person name="Goeker M."/>
        </authorList>
    </citation>
    <scope>NUCLEOTIDE SEQUENCE [LARGE SCALE GENOMIC DNA]</scope>
    <source>
        <strain evidence="5 6">DSM 25903</strain>
    </source>
</reference>
<dbReference type="NCBIfam" id="NF005478">
    <property type="entry name" value="PRK07079.1"/>
    <property type="match status" value="1"/>
</dbReference>
<keyword evidence="6" id="KW-1185">Reference proteome</keyword>
<sequence length="463" mass="50364">MTRDAAIAEALHHFDSGAFRADLARRIAIPTESQNPARAGDLRRYLTEDLTPAFEALGFSCRLIEEPKAKGPFLYAERIEDPALLTVFGYGHGDVIRGLEEQWKDGLDPWTLTERGGLWYGRGIADNKGQHSVNLAAQAAVLKTRGKLGFNAKWLIETGEETGSAGLREVCRAHRDLFRSDVLIGSDGPRPDQMRPTIYLGTRGGASFDVFIDAREGGHHSGNWGGLLSSPAIQLVHALSTITSPTGEILIPEWRPKGGLPAKVREALAGLELDMGEDAPVIDPTWSEPGFTGPEKVFGWCAFEILAMESGNPKGPVNAVPPSAWARCQLRFVVGVEMDDIIPALRRHLDKHGFGYVQVEPAKEEVFPATRLDPDNPWVSFALGSMRRSSEAEPLLLPNLGGSLPNDAFSDILALPTVWVPHSYNGCSQHAPNEHLPPALLREALAVMAGLYWDIPESGIAKG</sequence>
<accession>A0A4R7BYI3</accession>
<dbReference type="PANTHER" id="PTHR43270">
    <property type="entry name" value="BETA-ALA-HIS DIPEPTIDASE"/>
    <property type="match status" value="1"/>
</dbReference>
<dbReference type="GO" id="GO:0008233">
    <property type="term" value="F:peptidase activity"/>
    <property type="evidence" value="ECO:0007669"/>
    <property type="project" value="UniProtKB-KW"/>
</dbReference>
<dbReference type="GO" id="GO:0046872">
    <property type="term" value="F:metal ion binding"/>
    <property type="evidence" value="ECO:0007669"/>
    <property type="project" value="UniProtKB-KW"/>
</dbReference>
<evidence type="ECO:0000313" key="6">
    <source>
        <dbReference type="Proteomes" id="UP000295122"/>
    </source>
</evidence>
<dbReference type="Proteomes" id="UP000295122">
    <property type="component" value="Unassembled WGS sequence"/>
</dbReference>
<dbReference type="AlphaFoldDB" id="A0A4R7BYI3"/>
<dbReference type="GO" id="GO:0006508">
    <property type="term" value="P:proteolysis"/>
    <property type="evidence" value="ECO:0007669"/>
    <property type="project" value="UniProtKB-KW"/>
</dbReference>
<proteinExistence type="predicted"/>
<organism evidence="5 6">
    <name type="scientific">Enterovirga rhinocerotis</name>
    <dbReference type="NCBI Taxonomy" id="1339210"/>
    <lineage>
        <taxon>Bacteria</taxon>
        <taxon>Pseudomonadati</taxon>
        <taxon>Pseudomonadota</taxon>
        <taxon>Alphaproteobacteria</taxon>
        <taxon>Hyphomicrobiales</taxon>
        <taxon>Methylobacteriaceae</taxon>
        <taxon>Enterovirga</taxon>
    </lineage>
</organism>
<gene>
    <name evidence="5" type="ORF">EV668_3571</name>
</gene>
<dbReference type="SUPFAM" id="SSF53187">
    <property type="entry name" value="Zn-dependent exopeptidases"/>
    <property type="match status" value="1"/>
</dbReference>
<dbReference type="EMBL" id="SNZR01000014">
    <property type="protein sequence ID" value="TDR89086.1"/>
    <property type="molecule type" value="Genomic_DNA"/>
</dbReference>
<keyword evidence="3" id="KW-0378">Hydrolase</keyword>
<evidence type="ECO:0000313" key="5">
    <source>
        <dbReference type="EMBL" id="TDR89086.1"/>
    </source>
</evidence>
<dbReference type="RefSeq" id="WP_133772525.1">
    <property type="nucleotide sequence ID" value="NZ_SNZR01000014.1"/>
</dbReference>
<protein>
    <submittedName>
        <fullName evidence="5">Acetylornithine deacetylase/succinyl-diaminopimelate desuccinylase-like protein</fullName>
    </submittedName>
</protein>
<evidence type="ECO:0000256" key="2">
    <source>
        <dbReference type="ARBA" id="ARBA00022723"/>
    </source>
</evidence>
<keyword evidence="2" id="KW-0479">Metal-binding</keyword>
<dbReference type="InterPro" id="IPR051458">
    <property type="entry name" value="Cyt/Met_Dipeptidase"/>
</dbReference>
<dbReference type="Pfam" id="PF01546">
    <property type="entry name" value="Peptidase_M20"/>
    <property type="match status" value="1"/>
</dbReference>
<dbReference type="Gene3D" id="3.40.630.10">
    <property type="entry name" value="Zn peptidases"/>
    <property type="match status" value="1"/>
</dbReference>
<dbReference type="InterPro" id="IPR002933">
    <property type="entry name" value="Peptidase_M20"/>
</dbReference>
<dbReference type="InterPro" id="IPR011650">
    <property type="entry name" value="Peptidase_M20_dimer"/>
</dbReference>
<feature type="domain" description="Peptidase M20 dimerisation" evidence="4">
    <location>
        <begin position="201"/>
        <end position="353"/>
    </location>
</feature>
<dbReference type="Gene3D" id="3.30.70.360">
    <property type="match status" value="1"/>
</dbReference>
<keyword evidence="1" id="KW-0645">Protease</keyword>
<dbReference type="Pfam" id="PF07687">
    <property type="entry name" value="M20_dimer"/>
    <property type="match status" value="1"/>
</dbReference>
<evidence type="ECO:0000256" key="3">
    <source>
        <dbReference type="ARBA" id="ARBA00022801"/>
    </source>
</evidence>
<comment type="caution">
    <text evidence="5">The sequence shown here is derived from an EMBL/GenBank/DDBJ whole genome shotgun (WGS) entry which is preliminary data.</text>
</comment>
<evidence type="ECO:0000256" key="1">
    <source>
        <dbReference type="ARBA" id="ARBA00022670"/>
    </source>
</evidence>
<evidence type="ECO:0000259" key="4">
    <source>
        <dbReference type="Pfam" id="PF07687"/>
    </source>
</evidence>
<dbReference type="OrthoDB" id="9761532at2"/>